<comment type="caution">
    <text evidence="1">The sequence shown here is derived from an EMBL/GenBank/DDBJ whole genome shotgun (WGS) entry which is preliminary data.</text>
</comment>
<dbReference type="RefSeq" id="WP_225450525.1">
    <property type="nucleotide sequence ID" value="NZ_JAIWXB010000009.1"/>
</dbReference>
<sequence>MSTYQFIISGEIANTSIEKKNIENGIQTILSQFNLQVIFHYNLLRSNEIELIFERDLEYAINGNLIADDDMVLLLGIPKRFFQPEFVGGTPTVNILLPFGKNYYIPELECYELYKMCTEKISGQKIKDIQIKPEQDKLTVKIEF</sequence>
<dbReference type="EMBL" id="JAIWYE010000011">
    <property type="protein sequence ID" value="MCA4702622.1"/>
    <property type="molecule type" value="Genomic_DNA"/>
</dbReference>
<dbReference type="AlphaFoldDB" id="A0AAW4SPI4"/>
<protein>
    <submittedName>
        <fullName evidence="1">Uncharacterized protein</fullName>
    </submittedName>
</protein>
<evidence type="ECO:0000313" key="2">
    <source>
        <dbReference type="Proteomes" id="UP001198461"/>
    </source>
</evidence>
<reference evidence="1" key="1">
    <citation type="submission" date="2023-08" db="EMBL/GenBank/DDBJ databases">
        <title>Mucin Metabolism Genes Underlie the Key Renovations of Bacteroides xylanisolvens Genomes in Captive Great Apes.</title>
        <authorList>
            <person name="Nishida A.H."/>
        </authorList>
    </citation>
    <scope>NUCLEOTIDE SEQUENCE</scope>
    <source>
        <strain evidence="1">P13.H9</strain>
    </source>
</reference>
<evidence type="ECO:0000313" key="1">
    <source>
        <dbReference type="EMBL" id="MCA4702622.1"/>
    </source>
</evidence>
<organism evidence="1 2">
    <name type="scientific">Bacteroides xylanisolvens</name>
    <dbReference type="NCBI Taxonomy" id="371601"/>
    <lineage>
        <taxon>Bacteria</taxon>
        <taxon>Pseudomonadati</taxon>
        <taxon>Bacteroidota</taxon>
        <taxon>Bacteroidia</taxon>
        <taxon>Bacteroidales</taxon>
        <taxon>Bacteroidaceae</taxon>
        <taxon>Bacteroides</taxon>
    </lineage>
</organism>
<accession>A0AAW4SPI4</accession>
<gene>
    <name evidence="1" type="ORF">LD004_03205</name>
</gene>
<dbReference type="Proteomes" id="UP001198461">
    <property type="component" value="Unassembled WGS sequence"/>
</dbReference>
<name>A0AAW4SPI4_9BACE</name>
<proteinExistence type="predicted"/>